<dbReference type="InterPro" id="IPR050812">
    <property type="entry name" value="Preph/Arog_dehydrog"/>
</dbReference>
<protein>
    <submittedName>
        <fullName evidence="2">Uncharacterized protein</fullName>
    </submittedName>
</protein>
<gene>
    <name evidence="2" type="ORF">JM949_02620</name>
</gene>
<dbReference type="EMBL" id="JAEVHL010000006">
    <property type="protein sequence ID" value="MBM0274433.1"/>
    <property type="molecule type" value="Genomic_DNA"/>
</dbReference>
<comment type="caution">
    <text evidence="2">The sequence shown here is derived from an EMBL/GenBank/DDBJ whole genome shotgun (WGS) entry which is preliminary data.</text>
</comment>
<proteinExistence type="predicted"/>
<sequence>MLGLLDRLGGRVVELGPAEHDQIAATTQALTHAAVLGFGMALADLAPGAAGAEPRLDLATIAAVGPPPHQTLLALLARISGGTSEVYWDVQHGNPLAGPARAALAATLHRLAALIDRDDSAAFHAELAGIREFFGPHLDEYRKLCARLFAELPTR</sequence>
<accession>A0ABS1YAK9</accession>
<name>A0ABS1YAK9_9ACTN</name>
<dbReference type="Gene3D" id="1.10.3660.10">
    <property type="entry name" value="6-phosphogluconate dehydrogenase C-terminal like domain"/>
    <property type="match status" value="1"/>
</dbReference>
<dbReference type="Proteomes" id="UP000622245">
    <property type="component" value="Unassembled WGS sequence"/>
</dbReference>
<dbReference type="PANTHER" id="PTHR21363">
    <property type="entry name" value="PREPHENATE DEHYDROGENASE"/>
    <property type="match status" value="1"/>
</dbReference>
<dbReference type="PANTHER" id="PTHR21363:SF0">
    <property type="entry name" value="PREPHENATE DEHYDROGENASE [NADP(+)]"/>
    <property type="match status" value="1"/>
</dbReference>
<keyword evidence="3" id="KW-1185">Reference proteome</keyword>
<evidence type="ECO:0000256" key="1">
    <source>
        <dbReference type="ARBA" id="ARBA00023002"/>
    </source>
</evidence>
<dbReference type="SUPFAM" id="SSF48179">
    <property type="entry name" value="6-phosphogluconate dehydrogenase C-terminal domain-like"/>
    <property type="match status" value="1"/>
</dbReference>
<keyword evidence="1" id="KW-0560">Oxidoreductase</keyword>
<evidence type="ECO:0000313" key="3">
    <source>
        <dbReference type="Proteomes" id="UP000622245"/>
    </source>
</evidence>
<reference evidence="2 3" key="1">
    <citation type="submission" date="2021-01" db="EMBL/GenBank/DDBJ databases">
        <title>Draft genome sequence of Micromonospora sp. strain STR1s_6.</title>
        <authorList>
            <person name="Karlyshev A."/>
            <person name="Jawad R."/>
        </authorList>
    </citation>
    <scope>NUCLEOTIDE SEQUENCE [LARGE SCALE GENOMIC DNA]</scope>
    <source>
        <strain evidence="2 3">STR1S-6</strain>
    </source>
</reference>
<organism evidence="2 3">
    <name type="scientific">Micromonospora tarensis</name>
    <dbReference type="NCBI Taxonomy" id="2806100"/>
    <lineage>
        <taxon>Bacteria</taxon>
        <taxon>Bacillati</taxon>
        <taxon>Actinomycetota</taxon>
        <taxon>Actinomycetes</taxon>
        <taxon>Micromonosporales</taxon>
        <taxon>Micromonosporaceae</taxon>
        <taxon>Micromonospora</taxon>
    </lineage>
</organism>
<evidence type="ECO:0000313" key="2">
    <source>
        <dbReference type="EMBL" id="MBM0274433.1"/>
    </source>
</evidence>
<dbReference type="InterPro" id="IPR008927">
    <property type="entry name" value="6-PGluconate_DH-like_C_sf"/>
</dbReference>
<dbReference type="RefSeq" id="WP_203146858.1">
    <property type="nucleotide sequence ID" value="NZ_JAEVHL010000006.1"/>
</dbReference>